<feature type="transmembrane region" description="Helical" evidence="6">
    <location>
        <begin position="491"/>
        <end position="510"/>
    </location>
</feature>
<keyword evidence="9" id="KW-1185">Reference proteome</keyword>
<evidence type="ECO:0000256" key="6">
    <source>
        <dbReference type="SAM" id="Phobius"/>
    </source>
</evidence>
<feature type="transmembrane region" description="Helical" evidence="6">
    <location>
        <begin position="99"/>
        <end position="123"/>
    </location>
</feature>
<feature type="transmembrane region" description="Helical" evidence="6">
    <location>
        <begin position="254"/>
        <end position="274"/>
    </location>
</feature>
<gene>
    <name evidence="8" type="ORF">GCM10009765_01030</name>
</gene>
<keyword evidence="5 6" id="KW-0472">Membrane</keyword>
<dbReference type="PROSITE" id="PS00217">
    <property type="entry name" value="SUGAR_TRANSPORT_2"/>
    <property type="match status" value="1"/>
</dbReference>
<dbReference type="Gene3D" id="1.20.1250.20">
    <property type="entry name" value="MFS general substrate transporter like domains"/>
    <property type="match status" value="1"/>
</dbReference>
<evidence type="ECO:0000259" key="7">
    <source>
        <dbReference type="PROSITE" id="PS50850"/>
    </source>
</evidence>
<feature type="transmembrane region" description="Helical" evidence="6">
    <location>
        <begin position="223"/>
        <end position="248"/>
    </location>
</feature>
<feature type="transmembrane region" description="Helical" evidence="6">
    <location>
        <begin position="43"/>
        <end position="62"/>
    </location>
</feature>
<dbReference type="InterPro" id="IPR011701">
    <property type="entry name" value="MFS"/>
</dbReference>
<proteinExistence type="predicted"/>
<dbReference type="EMBL" id="BAAANY010000001">
    <property type="protein sequence ID" value="GAA1655644.1"/>
    <property type="molecule type" value="Genomic_DNA"/>
</dbReference>
<sequence length="532" mass="55357">MKRYGVWIGAVAILAGVSLHVPDYVMAAPDHFMMAGMAMGTPMTFGMALIIGGLALAGWSLLATGKAKRALAAKARRTTPGAADQFAAIDGARLSRAHVVLALVLTVGLVVDTMKPATLGFVVPGVRHEYGLTTAQAAALPFIALTGTVIGSLLWGYVADLVGRRSTIVFSALLYIGTSICGFMPSFGWNLVMCFIMGMSAGGMLPTVYALMSESVPSRYRGWLLVLQSGFGATLGYLVASGAAAVLAPLLSWRFLWVLGAPTGLLLLILCRWIPESPRFLLSIGQPAEAEQVMRTYGIELVSAIPGDKTEPLPAARPARRSFIGKVGGLLVPEYRWRTIAVLLYGLGWGLVNWGFVTFLPTFLSGAGMSSSAPAILFTASLLTVPATGLAALLYARWSSRRAIISYAVGTVLVLSLFVFLRPENWDSAGPLVALLTVLLIGAGGMIAMLSPYAAEIYPTALRGTGSGLVAAAGKAGGLGGPLLVASAPSLSTLAVAGAIPVALAALAIWRTGIETAAQPLVETPEIVPATD</sequence>
<dbReference type="PANTHER" id="PTHR23511:SF34">
    <property type="entry name" value="SYNAPTIC VESICLE GLYCOPROTEIN 2"/>
    <property type="match status" value="1"/>
</dbReference>
<evidence type="ECO:0000256" key="2">
    <source>
        <dbReference type="ARBA" id="ARBA00022448"/>
    </source>
</evidence>
<feature type="transmembrane region" description="Helical" evidence="6">
    <location>
        <begin position="433"/>
        <end position="455"/>
    </location>
</feature>
<dbReference type="InterPro" id="IPR005829">
    <property type="entry name" value="Sugar_transporter_CS"/>
</dbReference>
<feature type="domain" description="Major facilitator superfamily (MFS) profile" evidence="7">
    <location>
        <begin position="101"/>
        <end position="517"/>
    </location>
</feature>
<evidence type="ECO:0000256" key="1">
    <source>
        <dbReference type="ARBA" id="ARBA00004651"/>
    </source>
</evidence>
<comment type="subcellular location">
    <subcellularLocation>
        <location evidence="1">Cell membrane</location>
        <topology evidence="1">Multi-pass membrane protein</topology>
    </subcellularLocation>
</comment>
<dbReference type="RefSeq" id="WP_344306102.1">
    <property type="nucleotide sequence ID" value="NZ_BAAANY010000001.1"/>
</dbReference>
<dbReference type="Proteomes" id="UP001500618">
    <property type="component" value="Unassembled WGS sequence"/>
</dbReference>
<feature type="transmembrane region" description="Helical" evidence="6">
    <location>
        <begin position="167"/>
        <end position="185"/>
    </location>
</feature>
<dbReference type="Pfam" id="PF07690">
    <property type="entry name" value="MFS_1"/>
    <property type="match status" value="1"/>
</dbReference>
<keyword evidence="2" id="KW-0813">Transport</keyword>
<evidence type="ECO:0000313" key="8">
    <source>
        <dbReference type="EMBL" id="GAA1655644.1"/>
    </source>
</evidence>
<evidence type="ECO:0000256" key="5">
    <source>
        <dbReference type="ARBA" id="ARBA00023136"/>
    </source>
</evidence>
<evidence type="ECO:0000256" key="3">
    <source>
        <dbReference type="ARBA" id="ARBA00022692"/>
    </source>
</evidence>
<feature type="transmembrane region" description="Helical" evidence="6">
    <location>
        <begin position="135"/>
        <end position="155"/>
    </location>
</feature>
<accession>A0ABN2FQ13</accession>
<feature type="transmembrane region" description="Helical" evidence="6">
    <location>
        <begin position="342"/>
        <end position="364"/>
    </location>
</feature>
<dbReference type="InterPro" id="IPR036259">
    <property type="entry name" value="MFS_trans_sf"/>
</dbReference>
<dbReference type="InterPro" id="IPR020846">
    <property type="entry name" value="MFS_dom"/>
</dbReference>
<keyword evidence="3 6" id="KW-0812">Transmembrane</keyword>
<feature type="transmembrane region" description="Helical" evidence="6">
    <location>
        <begin position="403"/>
        <end position="421"/>
    </location>
</feature>
<dbReference type="SUPFAM" id="SSF103473">
    <property type="entry name" value="MFS general substrate transporter"/>
    <property type="match status" value="1"/>
</dbReference>
<name>A0ABN2FQ13_9ACTN</name>
<feature type="transmembrane region" description="Helical" evidence="6">
    <location>
        <begin position="191"/>
        <end position="211"/>
    </location>
</feature>
<evidence type="ECO:0000313" key="9">
    <source>
        <dbReference type="Proteomes" id="UP001500618"/>
    </source>
</evidence>
<dbReference type="PANTHER" id="PTHR23511">
    <property type="entry name" value="SYNAPTIC VESICLE GLYCOPROTEIN 2"/>
    <property type="match status" value="1"/>
</dbReference>
<reference evidence="8 9" key="1">
    <citation type="journal article" date="2019" name="Int. J. Syst. Evol. Microbiol.">
        <title>The Global Catalogue of Microorganisms (GCM) 10K type strain sequencing project: providing services to taxonomists for standard genome sequencing and annotation.</title>
        <authorList>
            <consortium name="The Broad Institute Genomics Platform"/>
            <consortium name="The Broad Institute Genome Sequencing Center for Infectious Disease"/>
            <person name="Wu L."/>
            <person name="Ma J."/>
        </authorList>
    </citation>
    <scope>NUCLEOTIDE SEQUENCE [LARGE SCALE GENOMIC DNA]</scope>
    <source>
        <strain evidence="8 9">JCM 14718</strain>
    </source>
</reference>
<dbReference type="PROSITE" id="PS50850">
    <property type="entry name" value="MFS"/>
    <property type="match status" value="1"/>
</dbReference>
<comment type="caution">
    <text evidence="8">The sequence shown here is derived from an EMBL/GenBank/DDBJ whole genome shotgun (WGS) entry which is preliminary data.</text>
</comment>
<protein>
    <submittedName>
        <fullName evidence="8">MFS transporter</fullName>
    </submittedName>
</protein>
<feature type="transmembrane region" description="Helical" evidence="6">
    <location>
        <begin position="376"/>
        <end position="396"/>
    </location>
</feature>
<organism evidence="8 9">
    <name type="scientific">Fodinicola feengrottensis</name>
    <dbReference type="NCBI Taxonomy" id="435914"/>
    <lineage>
        <taxon>Bacteria</taxon>
        <taxon>Bacillati</taxon>
        <taxon>Actinomycetota</taxon>
        <taxon>Actinomycetes</taxon>
        <taxon>Mycobacteriales</taxon>
        <taxon>Fodinicola</taxon>
    </lineage>
</organism>
<evidence type="ECO:0000256" key="4">
    <source>
        <dbReference type="ARBA" id="ARBA00022989"/>
    </source>
</evidence>
<keyword evidence="4 6" id="KW-1133">Transmembrane helix</keyword>
<feature type="transmembrane region" description="Helical" evidence="6">
    <location>
        <begin position="467"/>
        <end position="485"/>
    </location>
</feature>